<gene>
    <name evidence="1" type="ORF">EVA_15067</name>
</gene>
<dbReference type="AlphaFoldDB" id="J9CA70"/>
<protein>
    <submittedName>
        <fullName evidence="1">Uncharacterized protein</fullName>
    </submittedName>
</protein>
<proteinExistence type="predicted"/>
<evidence type="ECO:0000313" key="1">
    <source>
        <dbReference type="EMBL" id="EJW96825.1"/>
    </source>
</evidence>
<dbReference type="EMBL" id="AMCI01005083">
    <property type="protein sequence ID" value="EJW96825.1"/>
    <property type="molecule type" value="Genomic_DNA"/>
</dbReference>
<comment type="caution">
    <text evidence="1">The sequence shown here is derived from an EMBL/GenBank/DDBJ whole genome shotgun (WGS) entry which is preliminary data.</text>
</comment>
<name>J9CA70_9ZZZZ</name>
<accession>J9CA70</accession>
<reference evidence="1" key="1">
    <citation type="journal article" date="2012" name="PLoS ONE">
        <title>Gene sets for utilization of primary and secondary nutrition supplies in the distal gut of endangered iberian lynx.</title>
        <authorList>
            <person name="Alcaide M."/>
            <person name="Messina E."/>
            <person name="Richter M."/>
            <person name="Bargiela R."/>
            <person name="Peplies J."/>
            <person name="Huws S.A."/>
            <person name="Newbold C.J."/>
            <person name="Golyshin P.N."/>
            <person name="Simon M.A."/>
            <person name="Lopez G."/>
            <person name="Yakimov M.M."/>
            <person name="Ferrer M."/>
        </authorList>
    </citation>
    <scope>NUCLEOTIDE SEQUENCE</scope>
</reference>
<organism evidence="1">
    <name type="scientific">gut metagenome</name>
    <dbReference type="NCBI Taxonomy" id="749906"/>
    <lineage>
        <taxon>unclassified sequences</taxon>
        <taxon>metagenomes</taxon>
        <taxon>organismal metagenomes</taxon>
    </lineage>
</organism>
<sequence>MHSKVYPFLILVIDYQSKEIGMGVKTLWKCNGCKANIY</sequence>